<feature type="region of interest" description="Disordered" evidence="1">
    <location>
        <begin position="87"/>
        <end position="111"/>
    </location>
</feature>
<evidence type="ECO:0000313" key="3">
    <source>
        <dbReference type="Proteomes" id="UP000238823"/>
    </source>
</evidence>
<comment type="caution">
    <text evidence="2">The sequence shown here is derived from an EMBL/GenBank/DDBJ whole genome shotgun (WGS) entry which is preliminary data.</text>
</comment>
<dbReference type="Proteomes" id="UP000238823">
    <property type="component" value="Unassembled WGS sequence"/>
</dbReference>
<gene>
    <name evidence="2" type="ORF">ENSA7_70630</name>
</gene>
<feature type="region of interest" description="Disordered" evidence="1">
    <location>
        <begin position="1"/>
        <end position="49"/>
    </location>
</feature>
<sequence length="111" mass="12177">MVISLSLVGTANASSVKGEGEGERGEFGEHGQESHEDLTEPSRDTESGEYEALEMCDARRARSNLEPHARSRNWFFVPRVIAPTPRAPAISRRLRRISATDDDPDPDSGAI</sequence>
<evidence type="ECO:0000313" key="2">
    <source>
        <dbReference type="EMBL" id="PRP96249.1"/>
    </source>
</evidence>
<reference evidence="2 3" key="1">
    <citation type="submission" date="2018-03" db="EMBL/GenBank/DDBJ databases">
        <title>Draft Genome Sequences of the Obligatory Marine Myxobacteria Enhygromyxa salina SWB007.</title>
        <authorList>
            <person name="Poehlein A."/>
            <person name="Moghaddam J.A."/>
            <person name="Harms H."/>
            <person name="Alanjari M."/>
            <person name="Koenig G.M."/>
            <person name="Daniel R."/>
            <person name="Schaeberle T.F."/>
        </authorList>
    </citation>
    <scope>NUCLEOTIDE SEQUENCE [LARGE SCALE GENOMIC DNA]</scope>
    <source>
        <strain evidence="2 3">SWB007</strain>
    </source>
</reference>
<dbReference type="AlphaFoldDB" id="A0A2S9XTQ1"/>
<accession>A0A2S9XTQ1</accession>
<feature type="compositionally biased region" description="Acidic residues" evidence="1">
    <location>
        <begin position="100"/>
        <end position="111"/>
    </location>
</feature>
<evidence type="ECO:0000256" key="1">
    <source>
        <dbReference type="SAM" id="MobiDB-lite"/>
    </source>
</evidence>
<protein>
    <submittedName>
        <fullName evidence="2">Uncharacterized protein</fullName>
    </submittedName>
</protein>
<name>A0A2S9XTQ1_9BACT</name>
<organism evidence="2 3">
    <name type="scientific">Enhygromyxa salina</name>
    <dbReference type="NCBI Taxonomy" id="215803"/>
    <lineage>
        <taxon>Bacteria</taxon>
        <taxon>Pseudomonadati</taxon>
        <taxon>Myxococcota</taxon>
        <taxon>Polyangia</taxon>
        <taxon>Nannocystales</taxon>
        <taxon>Nannocystaceae</taxon>
        <taxon>Enhygromyxa</taxon>
    </lineage>
</organism>
<dbReference type="EMBL" id="PVNL01000135">
    <property type="protein sequence ID" value="PRP96249.1"/>
    <property type="molecule type" value="Genomic_DNA"/>
</dbReference>
<feature type="compositionally biased region" description="Basic and acidic residues" evidence="1">
    <location>
        <begin position="18"/>
        <end position="46"/>
    </location>
</feature>
<proteinExistence type="predicted"/>